<dbReference type="Proteomes" id="UP000326759">
    <property type="component" value="Unassembled WGS sequence"/>
</dbReference>
<dbReference type="Pfam" id="PF10246">
    <property type="entry name" value="MRP-S35"/>
    <property type="match status" value="1"/>
</dbReference>
<keyword evidence="3" id="KW-1185">Reference proteome</keyword>
<organism evidence="2 3">
    <name type="scientific">Armadillidium nasatum</name>
    <dbReference type="NCBI Taxonomy" id="96803"/>
    <lineage>
        <taxon>Eukaryota</taxon>
        <taxon>Metazoa</taxon>
        <taxon>Ecdysozoa</taxon>
        <taxon>Arthropoda</taxon>
        <taxon>Crustacea</taxon>
        <taxon>Multicrustacea</taxon>
        <taxon>Malacostraca</taxon>
        <taxon>Eumalacostraca</taxon>
        <taxon>Peracarida</taxon>
        <taxon>Isopoda</taxon>
        <taxon>Oniscidea</taxon>
        <taxon>Crinocheta</taxon>
        <taxon>Armadillidiidae</taxon>
        <taxon>Armadillidium</taxon>
    </lineage>
</organism>
<dbReference type="GO" id="GO:0005763">
    <property type="term" value="C:mitochondrial small ribosomal subunit"/>
    <property type="evidence" value="ECO:0007669"/>
    <property type="project" value="TreeGrafter"/>
</dbReference>
<proteinExistence type="predicted"/>
<dbReference type="EMBL" id="SEYY01023604">
    <property type="protein sequence ID" value="KAB7494754.1"/>
    <property type="molecule type" value="Genomic_DNA"/>
</dbReference>
<gene>
    <name evidence="2" type="primary">Mrps28</name>
    <name evidence="2" type="ORF">Anas_07716</name>
</gene>
<name>A0A5N5SKY5_9CRUS</name>
<feature type="compositionally biased region" description="Basic and acidic residues" evidence="1">
    <location>
        <begin position="163"/>
        <end position="179"/>
    </location>
</feature>
<sequence length="300" mass="34459">MLSIHQCFSKQFYFYFGCNSGISLPVNIRTCCQKASGIRKELFRTEKEETTVKDSSSKLESEGPNLFKKYITSKSFDGSVVKFGRCTKANNNFTVSENFKDRKTDLKPQKWNKTFATLLWDSKQSFYFGNNFNINHFQFVRTYCQKVLDFKKNLPSNEENENSESKSQPESEVESKSQSESEVEDLSNVTKENVNANSSDETKPAVKLSGFAKAFDKFMSLESLNEDKKDEDLLKSKKSNKTFVSLLRNSKLMQLGDPQGKIVEGKVFHIVDDDLYIDFGGKFYCVCSRPKKNSEQYINF</sequence>
<accession>A0A5N5SKY5</accession>
<evidence type="ECO:0000256" key="1">
    <source>
        <dbReference type="SAM" id="MobiDB-lite"/>
    </source>
</evidence>
<keyword evidence="2" id="KW-0689">Ribosomal protein</keyword>
<dbReference type="AlphaFoldDB" id="A0A5N5SKY5"/>
<keyword evidence="2" id="KW-0687">Ribonucleoprotein</keyword>
<comment type="caution">
    <text evidence="2">The sequence shown here is derived from an EMBL/GenBank/DDBJ whole genome shotgun (WGS) entry which is preliminary data.</text>
</comment>
<dbReference type="PANTHER" id="PTHR13447">
    <property type="entry name" value="MITOCHONDRIAL 28S RIBOSOMAL PROTEIN S28"/>
    <property type="match status" value="1"/>
</dbReference>
<evidence type="ECO:0000313" key="2">
    <source>
        <dbReference type="EMBL" id="KAB7494754.1"/>
    </source>
</evidence>
<dbReference type="InterPro" id="IPR019375">
    <property type="entry name" value="Ribosomal_bS1m"/>
</dbReference>
<feature type="compositionally biased region" description="Polar residues" evidence="1">
    <location>
        <begin position="187"/>
        <end position="199"/>
    </location>
</feature>
<dbReference type="PANTHER" id="PTHR13447:SF2">
    <property type="entry name" value="SMALL RIBOSOMAL SUBUNIT PROTEIN BS1M"/>
    <property type="match status" value="1"/>
</dbReference>
<dbReference type="OrthoDB" id="294378at2759"/>
<evidence type="ECO:0000313" key="3">
    <source>
        <dbReference type="Proteomes" id="UP000326759"/>
    </source>
</evidence>
<feature type="region of interest" description="Disordered" evidence="1">
    <location>
        <begin position="155"/>
        <end position="201"/>
    </location>
</feature>
<protein>
    <submittedName>
        <fullName evidence="2">28S ribosomal protein S28, mitochondrial</fullName>
    </submittedName>
</protein>
<reference evidence="2 3" key="1">
    <citation type="journal article" date="2019" name="PLoS Biol.">
        <title>Sex chromosomes control vertical transmission of feminizing Wolbachia symbionts in an isopod.</title>
        <authorList>
            <person name="Becking T."/>
            <person name="Chebbi M.A."/>
            <person name="Giraud I."/>
            <person name="Moumen B."/>
            <person name="Laverre T."/>
            <person name="Caubet Y."/>
            <person name="Peccoud J."/>
            <person name="Gilbert C."/>
            <person name="Cordaux R."/>
        </authorList>
    </citation>
    <scope>NUCLEOTIDE SEQUENCE [LARGE SCALE GENOMIC DNA]</scope>
    <source>
        <strain evidence="2">ANa2</strain>
        <tissue evidence="2">Whole body excluding digestive tract and cuticle</tissue>
    </source>
</reference>